<organism evidence="12 13">
    <name type="scientific">Steroidobacter denitrificans</name>
    <dbReference type="NCBI Taxonomy" id="465721"/>
    <lineage>
        <taxon>Bacteria</taxon>
        <taxon>Pseudomonadati</taxon>
        <taxon>Pseudomonadota</taxon>
        <taxon>Gammaproteobacteria</taxon>
        <taxon>Steroidobacterales</taxon>
        <taxon>Steroidobacteraceae</taxon>
        <taxon>Steroidobacter</taxon>
    </lineage>
</organism>
<protein>
    <recommendedName>
        <fullName evidence="4">Nicotinamide riboside transporter PnuC</fullName>
    </recommendedName>
</protein>
<feature type="region of interest" description="Disordered" evidence="10">
    <location>
        <begin position="198"/>
        <end position="222"/>
    </location>
</feature>
<dbReference type="NCBIfam" id="TIGR01528">
    <property type="entry name" value="NMN_trans_PnuC"/>
    <property type="match status" value="1"/>
</dbReference>
<dbReference type="RefSeq" id="WP_083536373.1">
    <property type="nucleotide sequence ID" value="NZ_CP011971.1"/>
</dbReference>
<evidence type="ECO:0000256" key="1">
    <source>
        <dbReference type="ARBA" id="ARBA00002672"/>
    </source>
</evidence>
<dbReference type="OrthoDB" id="9791248at2"/>
<dbReference type="EMBL" id="CP011971">
    <property type="protein sequence ID" value="AMN45986.1"/>
    <property type="molecule type" value="Genomic_DNA"/>
</dbReference>
<dbReference type="InterPro" id="IPR006419">
    <property type="entry name" value="NMN_transpt_PnuC"/>
</dbReference>
<dbReference type="PANTHER" id="PTHR36122">
    <property type="entry name" value="NICOTINAMIDE RIBOSIDE TRANSPORTER PNUC"/>
    <property type="match status" value="1"/>
</dbReference>
<dbReference type="GO" id="GO:0005886">
    <property type="term" value="C:plasma membrane"/>
    <property type="evidence" value="ECO:0007669"/>
    <property type="project" value="UniProtKB-SubCell"/>
</dbReference>
<keyword evidence="9 11" id="KW-0472">Membrane</keyword>
<sequence>MQEPLEQLLATSPWEAGAALLGLAYLLLAVRRSLLCWLCAFISTAIYLVLFARAFLYMQSVLQVFYLIMAVYGFSQWRRGRDAAGEVLIRSWSARRHVVAAVLIVGVSLANGWLLSRTDAAAPYLDAFVTWGSIVTTWMVARRVIENWLYWIVVDGAAAWLYFTQGLLVTTALFIVYLGIVVHGYLVWRRRQRVQDEDDQGQSRSAHAEVAAAGNGGRPWAP</sequence>
<evidence type="ECO:0000256" key="6">
    <source>
        <dbReference type="ARBA" id="ARBA00022475"/>
    </source>
</evidence>
<dbReference type="PANTHER" id="PTHR36122:SF2">
    <property type="entry name" value="NICOTINAMIDE RIBOSIDE TRANSPORTER PNUC"/>
    <property type="match status" value="1"/>
</dbReference>
<dbReference type="AlphaFoldDB" id="A0A127F691"/>
<keyword evidence="5" id="KW-0813">Transport</keyword>
<evidence type="ECO:0000313" key="12">
    <source>
        <dbReference type="EMBL" id="AMN45986.1"/>
    </source>
</evidence>
<feature type="transmembrane region" description="Helical" evidence="11">
    <location>
        <begin position="98"/>
        <end position="115"/>
    </location>
</feature>
<evidence type="ECO:0000256" key="5">
    <source>
        <dbReference type="ARBA" id="ARBA00022448"/>
    </source>
</evidence>
<dbReference type="KEGG" id="sdf:ACG33_02435"/>
<evidence type="ECO:0000256" key="7">
    <source>
        <dbReference type="ARBA" id="ARBA00022692"/>
    </source>
</evidence>
<feature type="transmembrane region" description="Helical" evidence="11">
    <location>
        <begin position="61"/>
        <end position="77"/>
    </location>
</feature>
<feature type="transmembrane region" description="Helical" evidence="11">
    <location>
        <begin position="12"/>
        <end position="28"/>
    </location>
</feature>
<keyword evidence="6" id="KW-1003">Cell membrane</keyword>
<evidence type="ECO:0000256" key="2">
    <source>
        <dbReference type="ARBA" id="ARBA00004651"/>
    </source>
</evidence>
<dbReference type="GO" id="GO:0034257">
    <property type="term" value="F:nicotinamide riboside transmembrane transporter activity"/>
    <property type="evidence" value="ECO:0007669"/>
    <property type="project" value="InterPro"/>
</dbReference>
<feature type="transmembrane region" description="Helical" evidence="11">
    <location>
        <begin position="35"/>
        <end position="55"/>
    </location>
</feature>
<feature type="transmembrane region" description="Helical" evidence="11">
    <location>
        <begin position="169"/>
        <end position="188"/>
    </location>
</feature>
<proteinExistence type="inferred from homology"/>
<name>A0A127F691_STEDE</name>
<reference evidence="12 13" key="1">
    <citation type="submission" date="2015-06" db="EMBL/GenBank/DDBJ databases">
        <title>A Comprehensive Approach to Explore the Metabolic and Phylogenetic Diversity of Bacterial Steroid Degradation in the Environment: Testosterone as an Example.</title>
        <authorList>
            <person name="Yang F.-C."/>
            <person name="Chen Y.-L."/>
            <person name="Yu C.-P."/>
            <person name="Tang S.-L."/>
            <person name="Wang P.-H."/>
            <person name="Ismail W."/>
            <person name="Wang C.-H."/>
            <person name="Yang C.-Y."/>
            <person name="Chiang Y.-R."/>
        </authorList>
    </citation>
    <scope>NUCLEOTIDE SEQUENCE [LARGE SCALE GENOMIC DNA]</scope>
    <source>
        <strain evidence="12 13">DSM 18526</strain>
    </source>
</reference>
<evidence type="ECO:0000313" key="13">
    <source>
        <dbReference type="Proteomes" id="UP000070250"/>
    </source>
</evidence>
<evidence type="ECO:0000256" key="3">
    <source>
        <dbReference type="ARBA" id="ARBA00006669"/>
    </source>
</evidence>
<keyword evidence="7 11" id="KW-0812">Transmembrane</keyword>
<comment type="similarity">
    <text evidence="3">Belongs to the nicotinamide ribonucleoside (NR) uptake permease (TC 4.B.1) family.</text>
</comment>
<dbReference type="Proteomes" id="UP000070250">
    <property type="component" value="Chromosome"/>
</dbReference>
<comment type="subcellular location">
    <subcellularLocation>
        <location evidence="2">Cell membrane</location>
        <topology evidence="2">Multi-pass membrane protein</topology>
    </subcellularLocation>
</comment>
<dbReference type="STRING" id="465721.ACG33_02435"/>
<evidence type="ECO:0000256" key="4">
    <source>
        <dbReference type="ARBA" id="ARBA00017522"/>
    </source>
</evidence>
<evidence type="ECO:0000256" key="10">
    <source>
        <dbReference type="SAM" id="MobiDB-lite"/>
    </source>
</evidence>
<gene>
    <name evidence="12" type="ORF">ACG33_02435</name>
</gene>
<comment type="function">
    <text evidence="1">Required for nicotinamide riboside transport across the inner membrane.</text>
</comment>
<evidence type="ECO:0000256" key="11">
    <source>
        <dbReference type="SAM" id="Phobius"/>
    </source>
</evidence>
<keyword evidence="13" id="KW-1185">Reference proteome</keyword>
<evidence type="ECO:0000256" key="9">
    <source>
        <dbReference type="ARBA" id="ARBA00023136"/>
    </source>
</evidence>
<keyword evidence="8 11" id="KW-1133">Transmembrane helix</keyword>
<dbReference type="Pfam" id="PF04973">
    <property type="entry name" value="NMN_transporter"/>
    <property type="match status" value="1"/>
</dbReference>
<accession>A0A127F691</accession>
<evidence type="ECO:0000256" key="8">
    <source>
        <dbReference type="ARBA" id="ARBA00022989"/>
    </source>
</evidence>